<dbReference type="InterPro" id="IPR016169">
    <property type="entry name" value="FAD-bd_PCMH_sub2"/>
</dbReference>
<dbReference type="Gene3D" id="1.10.150.120">
    <property type="entry name" value="[2Fe-2S]-binding domain"/>
    <property type="match status" value="1"/>
</dbReference>
<proteinExistence type="predicted"/>
<dbReference type="InterPro" id="IPR002346">
    <property type="entry name" value="Mopterin_DH_FAD-bd"/>
</dbReference>
<dbReference type="EMBL" id="JBDLOB010000001">
    <property type="protein sequence ID" value="MEN8624760.1"/>
    <property type="molecule type" value="Genomic_DNA"/>
</dbReference>
<evidence type="ECO:0000256" key="4">
    <source>
        <dbReference type="ARBA" id="ARBA00023002"/>
    </source>
</evidence>
<feature type="domain" description="FAD-binding PCMH-type" evidence="7">
    <location>
        <begin position="248"/>
        <end position="455"/>
    </location>
</feature>
<evidence type="ECO:0000313" key="8">
    <source>
        <dbReference type="EMBL" id="MEN8624760.1"/>
    </source>
</evidence>
<dbReference type="Pfam" id="PF01799">
    <property type="entry name" value="Fer2_2"/>
    <property type="match status" value="1"/>
</dbReference>
<dbReference type="InterPro" id="IPR016167">
    <property type="entry name" value="FAD-bd_PCMH_sub1"/>
</dbReference>
<keyword evidence="9" id="KW-1185">Reference proteome</keyword>
<organism evidence="8 9">
    <name type="scientific">Psychrobacter proteolyticus</name>
    <dbReference type="NCBI Taxonomy" id="147825"/>
    <lineage>
        <taxon>Bacteria</taxon>
        <taxon>Pseudomonadati</taxon>
        <taxon>Pseudomonadota</taxon>
        <taxon>Gammaproteobacteria</taxon>
        <taxon>Moraxellales</taxon>
        <taxon>Moraxellaceae</taxon>
        <taxon>Psychrobacter</taxon>
    </lineage>
</organism>
<protein>
    <submittedName>
        <fullName evidence="8">FAD binding domain-containing protein</fullName>
    </submittedName>
</protein>
<gene>
    <name evidence="8" type="ORF">ABFV72_01925</name>
</gene>
<dbReference type="InterPro" id="IPR036010">
    <property type="entry name" value="2Fe-2S_ferredoxin-like_sf"/>
</dbReference>
<keyword evidence="3" id="KW-0274">FAD</keyword>
<dbReference type="InterPro" id="IPR036318">
    <property type="entry name" value="FAD-bd_PCMH-like_sf"/>
</dbReference>
<feature type="domain" description="2Fe-2S ferredoxin-type" evidence="6">
    <location>
        <begin position="1"/>
        <end position="100"/>
    </location>
</feature>
<dbReference type="InterPro" id="IPR002888">
    <property type="entry name" value="2Fe-2S-bd"/>
</dbReference>
<comment type="caution">
    <text evidence="8">The sequence shown here is derived from an EMBL/GenBank/DDBJ whole genome shotgun (WGS) entry which is preliminary data.</text>
</comment>
<dbReference type="PROSITE" id="PS51387">
    <property type="entry name" value="FAD_PCMH"/>
    <property type="match status" value="1"/>
</dbReference>
<dbReference type="Gene3D" id="3.30.43.10">
    <property type="entry name" value="Uridine Diphospho-n-acetylenolpyruvylglucosamine Reductase, domain 2"/>
    <property type="match status" value="1"/>
</dbReference>
<evidence type="ECO:0000256" key="3">
    <source>
        <dbReference type="ARBA" id="ARBA00022827"/>
    </source>
</evidence>
<dbReference type="PANTHER" id="PTHR45444">
    <property type="entry name" value="XANTHINE DEHYDROGENASE"/>
    <property type="match status" value="1"/>
</dbReference>
<dbReference type="RefSeq" id="WP_347162142.1">
    <property type="nucleotide sequence ID" value="NZ_JBDLOB010000001.1"/>
</dbReference>
<dbReference type="InterPro" id="IPR012675">
    <property type="entry name" value="Beta-grasp_dom_sf"/>
</dbReference>
<dbReference type="SMART" id="SM01092">
    <property type="entry name" value="CO_deh_flav_C"/>
    <property type="match status" value="1"/>
</dbReference>
<sequence length="572" mass="61983">MISFYLNGKRHELTQLNPNTTVLEYLRLHEGQMDTKEGCGSGDCGACTVMVQRLPNANQSALNDENGDEKNATPPFYTINSCITLVSLMDGHHLMTASYLADNPEHHPERALLHPAQQAMVECHGSQCGFCTPGFVMSLACVYENNRMQTSQETASQNDAKQLSYDEVVASISGNLCRCTGYRPIIEAGLLMSDIGQQREAEQSAVKDLTISLATDAMASTKESIVSEHVPAETKLNNAESKAIAPAISDAGRQLYMPKSLDELNQVLAANPQATIWAGGTDLGLSVTQHLVDHEVIIQLSAVEALKSWSLLDTKSDSSDEGSDNEQAPSQSLVLGAGMSYQQMLPVLEQYFPSFAQVFERIASPQIRNMGTIGGNIANASPIGDLPPILLALDASIHLRHCASNSKESGNDLDNSDSVYTDEIIPLSEFFLDYKKTKLQAGSYVVAIHIPLMHDNQHLFIHKISKRYEDDISACLLAARIDVSVDGMTIEDARLGLGGMAAIPLLATTCQQALIGQAAEVASFEQASQVLSADVTPMTDVRASREYRSHVVQRLLVKCGKQLVAGRQTETA</sequence>
<dbReference type="InterPro" id="IPR006058">
    <property type="entry name" value="2Fe2S_fd_BS"/>
</dbReference>
<dbReference type="InterPro" id="IPR036683">
    <property type="entry name" value="CO_DH_flav_C_dom_sf"/>
</dbReference>
<dbReference type="SUPFAM" id="SSF55447">
    <property type="entry name" value="CO dehydrogenase flavoprotein C-terminal domain-like"/>
    <property type="match status" value="1"/>
</dbReference>
<dbReference type="PROSITE" id="PS51085">
    <property type="entry name" value="2FE2S_FER_2"/>
    <property type="match status" value="1"/>
</dbReference>
<dbReference type="Gene3D" id="3.10.20.30">
    <property type="match status" value="1"/>
</dbReference>
<evidence type="ECO:0000313" key="9">
    <source>
        <dbReference type="Proteomes" id="UP001414441"/>
    </source>
</evidence>
<dbReference type="SUPFAM" id="SSF54292">
    <property type="entry name" value="2Fe-2S ferredoxin-like"/>
    <property type="match status" value="1"/>
</dbReference>
<dbReference type="PANTHER" id="PTHR45444:SF3">
    <property type="entry name" value="XANTHINE DEHYDROGENASE"/>
    <property type="match status" value="1"/>
</dbReference>
<dbReference type="InterPro" id="IPR016208">
    <property type="entry name" value="Ald_Oxase/xanthine_DH-like"/>
</dbReference>
<evidence type="ECO:0000259" key="6">
    <source>
        <dbReference type="PROSITE" id="PS51085"/>
    </source>
</evidence>
<dbReference type="InterPro" id="IPR016166">
    <property type="entry name" value="FAD-bd_PCMH"/>
</dbReference>
<evidence type="ECO:0000256" key="1">
    <source>
        <dbReference type="ARBA" id="ARBA00022630"/>
    </source>
</evidence>
<evidence type="ECO:0000256" key="5">
    <source>
        <dbReference type="ARBA" id="ARBA00023004"/>
    </source>
</evidence>
<name>A0ABV0D280_9GAMM</name>
<evidence type="ECO:0000256" key="2">
    <source>
        <dbReference type="ARBA" id="ARBA00022723"/>
    </source>
</evidence>
<accession>A0ABV0D280</accession>
<keyword evidence="5" id="KW-0408">Iron</keyword>
<dbReference type="Proteomes" id="UP001414441">
    <property type="component" value="Unassembled WGS sequence"/>
</dbReference>
<dbReference type="Pfam" id="PF00111">
    <property type="entry name" value="Fer2"/>
    <property type="match status" value="1"/>
</dbReference>
<keyword evidence="4" id="KW-0560">Oxidoreductase</keyword>
<dbReference type="Pfam" id="PF00941">
    <property type="entry name" value="FAD_binding_5"/>
    <property type="match status" value="1"/>
</dbReference>
<dbReference type="InterPro" id="IPR036884">
    <property type="entry name" value="2Fe-2S-bd_dom_sf"/>
</dbReference>
<dbReference type="Gene3D" id="3.30.465.10">
    <property type="match status" value="1"/>
</dbReference>
<dbReference type="CDD" id="cd00207">
    <property type="entry name" value="fer2"/>
    <property type="match status" value="1"/>
</dbReference>
<dbReference type="Pfam" id="PF03450">
    <property type="entry name" value="CO_deh_flav_C"/>
    <property type="match status" value="1"/>
</dbReference>
<dbReference type="SUPFAM" id="SSF56176">
    <property type="entry name" value="FAD-binding/transporter-associated domain-like"/>
    <property type="match status" value="1"/>
</dbReference>
<dbReference type="Gene3D" id="3.30.390.50">
    <property type="entry name" value="CO dehydrogenase flavoprotein, C-terminal domain"/>
    <property type="match status" value="1"/>
</dbReference>
<dbReference type="PROSITE" id="PS00197">
    <property type="entry name" value="2FE2S_FER_1"/>
    <property type="match status" value="1"/>
</dbReference>
<evidence type="ECO:0000259" key="7">
    <source>
        <dbReference type="PROSITE" id="PS51387"/>
    </source>
</evidence>
<keyword evidence="1" id="KW-0285">Flavoprotein</keyword>
<reference evidence="8 9" key="1">
    <citation type="submission" date="2024-05" db="EMBL/GenBank/DDBJ databases">
        <title>Genome sequencing of Marine Estuary Bacteria, Pseudoalteromonas distincta strain FA, Psychrobacter proteolyticus strain EA, and Shewanella baltica strain CA.</title>
        <authorList>
            <person name="Dieffenbach S.A."/>
            <person name="Maclea K.S."/>
        </authorList>
    </citation>
    <scope>NUCLEOTIDE SEQUENCE [LARGE SCALE GENOMIC DNA]</scope>
    <source>
        <strain evidence="8 9">EA</strain>
    </source>
</reference>
<dbReference type="InterPro" id="IPR001041">
    <property type="entry name" value="2Fe-2S_ferredoxin-type"/>
</dbReference>
<keyword evidence="2" id="KW-0479">Metal-binding</keyword>
<dbReference type="InterPro" id="IPR005107">
    <property type="entry name" value="CO_DH_flav_C"/>
</dbReference>
<dbReference type="SUPFAM" id="SSF47741">
    <property type="entry name" value="CO dehydrogenase ISP C-domain like"/>
    <property type="match status" value="1"/>
</dbReference>